<reference evidence="1 2" key="1">
    <citation type="submission" date="2019-07" db="EMBL/GenBank/DDBJ databases">
        <title>Genomic Encyclopedia of Type Strains, Phase I: the one thousand microbial genomes (KMG-I) project.</title>
        <authorList>
            <person name="Kyrpides N."/>
        </authorList>
    </citation>
    <scope>NUCLEOTIDE SEQUENCE [LARGE SCALE GENOMIC DNA]</scope>
    <source>
        <strain evidence="1 2">DSM 6562</strain>
    </source>
</reference>
<dbReference type="RefSeq" id="WP_166511732.1">
    <property type="nucleotide sequence ID" value="NZ_VNHM01000008.1"/>
</dbReference>
<dbReference type="AlphaFoldDB" id="A0A5S4ZRV4"/>
<accession>A0A5S4ZRV4</accession>
<comment type="caution">
    <text evidence="1">The sequence shown here is derived from an EMBL/GenBank/DDBJ whole genome shotgun (WGS) entry which is preliminary data.</text>
</comment>
<sequence>MKPEELGNLLINIFKNRPLKDVVAFSKDDAGFKKLLIENLGEEKYREIDRLDPLVWLDAIRMLYLHYVDKKKN</sequence>
<name>A0A5S4ZRV4_9FIRM</name>
<organism evidence="1 2">
    <name type="scientific">Desulfallas thermosapovorans DSM 6562</name>
    <dbReference type="NCBI Taxonomy" id="1121431"/>
    <lineage>
        <taxon>Bacteria</taxon>
        <taxon>Bacillati</taxon>
        <taxon>Bacillota</taxon>
        <taxon>Clostridia</taxon>
        <taxon>Eubacteriales</taxon>
        <taxon>Desulfallaceae</taxon>
        <taxon>Desulfallas</taxon>
    </lineage>
</organism>
<dbReference type="Proteomes" id="UP000323166">
    <property type="component" value="Unassembled WGS sequence"/>
</dbReference>
<evidence type="ECO:0000313" key="1">
    <source>
        <dbReference type="EMBL" id="TYO95386.1"/>
    </source>
</evidence>
<evidence type="ECO:0000313" key="2">
    <source>
        <dbReference type="Proteomes" id="UP000323166"/>
    </source>
</evidence>
<proteinExistence type="predicted"/>
<dbReference type="EMBL" id="VNHM01000008">
    <property type="protein sequence ID" value="TYO95386.1"/>
    <property type="molecule type" value="Genomic_DNA"/>
</dbReference>
<keyword evidence="2" id="KW-1185">Reference proteome</keyword>
<gene>
    <name evidence="1" type="ORF">LX24_01737</name>
</gene>
<protein>
    <submittedName>
        <fullName evidence="1">Uncharacterized protein</fullName>
    </submittedName>
</protein>